<reference evidence="4 5" key="1">
    <citation type="submission" date="2005-11" db="EMBL/GenBank/DDBJ databases">
        <title>The complete genome sequence of Lawsonia intracellularis: the causative agent of proliferative enteropathy.</title>
        <authorList>
            <person name="Kaur K."/>
            <person name="Zhang Q."/>
            <person name="Beckler D."/>
            <person name="Munir S."/>
            <person name="Li L."/>
            <person name="Kinsley K."/>
            <person name="Herron L."/>
            <person name="Peterson A."/>
            <person name="May B."/>
            <person name="Singh S."/>
            <person name="Gebhart C."/>
            <person name="Kapur V."/>
        </authorList>
    </citation>
    <scope>NUCLEOTIDE SEQUENCE [LARGE SCALE GENOMIC DNA]</scope>
    <source>
        <strain evidence="4 5">PHE/MN1-00</strain>
    </source>
</reference>
<evidence type="ECO:0000313" key="4">
    <source>
        <dbReference type="EMBL" id="CAJ54835.1"/>
    </source>
</evidence>
<dbReference type="SUPFAM" id="SSF55205">
    <property type="entry name" value="EPT/RTPC-like"/>
    <property type="match status" value="1"/>
</dbReference>
<proteinExistence type="predicted"/>
<dbReference type="InterPro" id="IPR013792">
    <property type="entry name" value="RNA3'P_cycl/enolpyr_Trfase_a/b"/>
</dbReference>
<name>Q1MQ92_LAWIP</name>
<gene>
    <name evidence="4" type="ordered locus">LI0781</name>
</gene>
<organism evidence="4 5">
    <name type="scientific">Lawsonia intracellularis (strain PHE/MN1-00)</name>
    <dbReference type="NCBI Taxonomy" id="363253"/>
    <lineage>
        <taxon>Bacteria</taxon>
        <taxon>Pseudomonadati</taxon>
        <taxon>Thermodesulfobacteriota</taxon>
        <taxon>Desulfovibrionia</taxon>
        <taxon>Desulfovibrionales</taxon>
        <taxon>Desulfovibrionaceae</taxon>
        <taxon>Lawsonia</taxon>
    </lineage>
</organism>
<dbReference type="Gene3D" id="3.65.10.10">
    <property type="entry name" value="Enolpyruvate transferase domain"/>
    <property type="match status" value="2"/>
</dbReference>
<evidence type="ECO:0000256" key="1">
    <source>
        <dbReference type="ARBA" id="ARBA00022679"/>
    </source>
</evidence>
<feature type="compositionally biased region" description="Basic and acidic residues" evidence="2">
    <location>
        <begin position="561"/>
        <end position="574"/>
    </location>
</feature>
<dbReference type="HOGENOM" id="CLU_031779_0_0_7"/>
<protein>
    <submittedName>
        <fullName evidence="4">5-enolpyruvylshikimate-3-phosphate synthase</fullName>
    </submittedName>
</protein>
<dbReference type="InterPro" id="IPR036968">
    <property type="entry name" value="Enolpyruvate_Tfrase_sf"/>
</dbReference>
<dbReference type="GO" id="GO:0016765">
    <property type="term" value="F:transferase activity, transferring alkyl or aryl (other than methyl) groups"/>
    <property type="evidence" value="ECO:0007669"/>
    <property type="project" value="InterPro"/>
</dbReference>
<feature type="region of interest" description="Disordered" evidence="2">
    <location>
        <begin position="548"/>
        <end position="574"/>
    </location>
</feature>
<accession>Q1MQ92</accession>
<dbReference type="STRING" id="363253.LI0781"/>
<dbReference type="EMBL" id="AM180252">
    <property type="protein sequence ID" value="CAJ54835.1"/>
    <property type="molecule type" value="Genomic_DNA"/>
</dbReference>
<evidence type="ECO:0000259" key="3">
    <source>
        <dbReference type="Pfam" id="PF00275"/>
    </source>
</evidence>
<keyword evidence="5" id="KW-1185">Reference proteome</keyword>
<dbReference type="OrthoDB" id="5469219at2"/>
<evidence type="ECO:0000313" key="5">
    <source>
        <dbReference type="Proteomes" id="UP000002430"/>
    </source>
</evidence>
<dbReference type="Proteomes" id="UP000002430">
    <property type="component" value="Chromosome"/>
</dbReference>
<dbReference type="InterPro" id="IPR001986">
    <property type="entry name" value="Enolpyruvate_Tfrase_dom"/>
</dbReference>
<dbReference type="eggNOG" id="COG0128">
    <property type="taxonomic scope" value="Bacteria"/>
</dbReference>
<keyword evidence="1" id="KW-0808">Transferase</keyword>
<dbReference type="RefSeq" id="WP_011526864.1">
    <property type="nucleotide sequence ID" value="NC_008011.1"/>
</dbReference>
<sequence>MIKKDILYQDITLDRNNNNNKEKKIAITNSHQIYNKNNVLTNLLSLDKEIITLLAKRAHLLSKLPKTGLSAHEKQLRISWEKSVTMLSKDPQFTRQLFTLIQGIEVIPEAIEQISAFCLSPKNKPVNIVLPIPSCFRTTQLNIAMAVCSNSEGTLQHVLLNDPIIECIKAFNQLGASLHWEESGCIICSNPNFTRKHYKKSIQIDTVIHIGNDTLSLYLLIFFIATCPARVKFIGKNSLKLADFSPLRKFLPMIGSRLINIIPGQDGLPIRIESSAILPSEIIIPTDLPVDAVIALFIAATRWDKELLIDIKEHPNVTYILDKIIPLFEQWQIPFQKIIFNKQVTAISITPNKITFPENPMIGTYVPGTATLLALPAFVGGTVTLKRQYQQHTDICLLIEVLTQFGLNITETADTICCTGRQIGLTSSSLNIKTLPKELFPLILTLLCIPLLKSETNLLPELPDYVDESILDSYLAQLGLVRMGSKVKLISPTQTPWTSPSDTWGLAISLAAFLRPQIKLSNPGCVEAIYPNYWKIYNKLPTGDYTMQSSKKYSPTPVELSETKKVNRRRIITE</sequence>
<feature type="domain" description="Enolpyruvate transferase" evidence="3">
    <location>
        <begin position="126"/>
        <end position="449"/>
    </location>
</feature>
<dbReference type="Pfam" id="PF00275">
    <property type="entry name" value="EPSP_synthase"/>
    <property type="match status" value="1"/>
</dbReference>
<dbReference type="KEGG" id="lip:LI0781"/>
<dbReference type="AlphaFoldDB" id="Q1MQ92"/>
<evidence type="ECO:0000256" key="2">
    <source>
        <dbReference type="SAM" id="MobiDB-lite"/>
    </source>
</evidence>